<evidence type="ECO:0000259" key="1">
    <source>
        <dbReference type="Pfam" id="PF05088"/>
    </source>
</evidence>
<dbReference type="Pfam" id="PF21074">
    <property type="entry name" value="GDH_C"/>
    <property type="match status" value="1"/>
</dbReference>
<dbReference type="SUPFAM" id="SSF51735">
    <property type="entry name" value="NAD(P)-binding Rossmann-fold domains"/>
    <property type="match status" value="1"/>
</dbReference>
<dbReference type="RefSeq" id="WP_377825321.1">
    <property type="nucleotide sequence ID" value="NZ_JBHSWJ010000002.1"/>
</dbReference>
<dbReference type="Gene3D" id="3.40.50.720">
    <property type="entry name" value="NAD(P)-binding Rossmann-like Domain"/>
    <property type="match status" value="1"/>
</dbReference>
<evidence type="ECO:0000313" key="3">
    <source>
        <dbReference type="EMBL" id="MFC6712816.1"/>
    </source>
</evidence>
<sequence>MALARAQNVKNAVIVPAGAKGGFVVRRSPATSESGLACYRQFIGALLDVVDNLAGDGSTPTTPQGVIAYDDPDTYLVVAADKGTATFSDVANSIALQRGFWLGDAFASGGSIGYDHKKLGITAKGAWVSTRRHLREVGLDPERDPISVVGIGDMSGDVFGNGLLRSRTVRLIAAFDHRHIFLDPDPRPDEAFVERQRLFDLPRSSWSDYNPDLISPGGGVFPRSAKSIPISSQVRAALDLPDEVDSLAPDQLIRAILAAPVDLLWNGGIGTYVKASTESSADVGDRANDAIRIDATQLRARVVTEGGNLGVTPAGRIEFARLGGRINTDAHDNSAGVACSDLEVNVKILVDRAISQGLLDPAARVGLLADLTESVESLVLRQNELQNETVGLNRARAPRQLDEHRRMLARLEADHGLDRALLHLPDESRLQALQERGEGLTSPELSALAAQVRLAIRAELGEDLLDDPATTALLRAALPQQLQRLGDEVFAQHPLRRGIVGTALAGRLVDDGGLCFTFRVSNDTGASTDDVARAFLIASRIFRLDDTLGAIRALDGSTTLTDTLHVEARRAAQRACCWLLQHRPQPLDVESEVARFAGPVAALRERLPQWLRPADLDNHEMRSAWALEHGAPPALTDKVYGLLDAFCLLDVVELAAVTDTDPETVAATYFAVKDHHRINVLLQAVSELGRDDRWDVLARQGLRDKLYRAARSLTRSTLTYAGSGDAADAVDRWTRHHHDLVARAHRTVDAVEVLDARRLASLSVAVHSLQTLSGSAQLLS</sequence>
<dbReference type="InterPro" id="IPR007780">
    <property type="entry name" value="NAD_Glu_DH_bac"/>
</dbReference>
<dbReference type="InterPro" id="IPR046346">
    <property type="entry name" value="Aminoacid_DH-like_N_sf"/>
</dbReference>
<protein>
    <submittedName>
        <fullName evidence="3">NAD-glutamate dehydrogenase domain-containing protein</fullName>
    </submittedName>
</protein>
<dbReference type="EMBL" id="JBHSWJ010000002">
    <property type="protein sequence ID" value="MFC6712816.1"/>
    <property type="molecule type" value="Genomic_DNA"/>
</dbReference>
<dbReference type="PANTHER" id="PTHR43403">
    <property type="entry name" value="NAD-SPECIFIC GLUTAMATE DEHYDROGENASE"/>
    <property type="match status" value="1"/>
</dbReference>
<comment type="caution">
    <text evidence="3">The sequence shown here is derived from an EMBL/GenBank/DDBJ whole genome shotgun (WGS) entry which is preliminary data.</text>
</comment>
<keyword evidence="4" id="KW-1185">Reference proteome</keyword>
<dbReference type="InterPro" id="IPR028971">
    <property type="entry name" value="NAD-GDH_cat"/>
</dbReference>
<accession>A0ABW2APC6</accession>
<feature type="domain" description="NAD-glutamate dehydrogenase catalytic" evidence="1">
    <location>
        <begin position="2"/>
        <end position="391"/>
    </location>
</feature>
<evidence type="ECO:0000313" key="4">
    <source>
        <dbReference type="Proteomes" id="UP001596356"/>
    </source>
</evidence>
<dbReference type="PANTHER" id="PTHR43403:SF1">
    <property type="entry name" value="NAD-SPECIFIC GLUTAMATE DEHYDROGENASE"/>
    <property type="match status" value="1"/>
</dbReference>
<organism evidence="3 4">
    <name type="scientific">Branchiibius cervicis</name>
    <dbReference type="NCBI Taxonomy" id="908252"/>
    <lineage>
        <taxon>Bacteria</taxon>
        <taxon>Bacillati</taxon>
        <taxon>Actinomycetota</taxon>
        <taxon>Actinomycetes</taxon>
        <taxon>Micrococcales</taxon>
        <taxon>Dermacoccaceae</taxon>
        <taxon>Branchiibius</taxon>
    </lineage>
</organism>
<name>A0ABW2APC6_9MICO</name>
<evidence type="ECO:0000259" key="2">
    <source>
        <dbReference type="Pfam" id="PF21074"/>
    </source>
</evidence>
<dbReference type="Proteomes" id="UP001596356">
    <property type="component" value="Unassembled WGS sequence"/>
</dbReference>
<feature type="domain" description="NAD-specific glutamate dehydrogenase C-terminal" evidence="2">
    <location>
        <begin position="437"/>
        <end position="770"/>
    </location>
</feature>
<dbReference type="Pfam" id="PF05088">
    <property type="entry name" value="Bac_GDH_CD"/>
    <property type="match status" value="1"/>
</dbReference>
<reference evidence="4" key="1">
    <citation type="journal article" date="2019" name="Int. J. Syst. Evol. Microbiol.">
        <title>The Global Catalogue of Microorganisms (GCM) 10K type strain sequencing project: providing services to taxonomists for standard genome sequencing and annotation.</title>
        <authorList>
            <consortium name="The Broad Institute Genomics Platform"/>
            <consortium name="The Broad Institute Genome Sequencing Center for Infectious Disease"/>
            <person name="Wu L."/>
            <person name="Ma J."/>
        </authorList>
    </citation>
    <scope>NUCLEOTIDE SEQUENCE [LARGE SCALE GENOMIC DNA]</scope>
    <source>
        <strain evidence="4">NBRC 106593</strain>
    </source>
</reference>
<dbReference type="SUPFAM" id="SSF53223">
    <property type="entry name" value="Aminoacid dehydrogenase-like, N-terminal domain"/>
    <property type="match status" value="1"/>
</dbReference>
<dbReference type="InterPro" id="IPR048381">
    <property type="entry name" value="GDH_C"/>
</dbReference>
<gene>
    <name evidence="3" type="ORF">ACFQBT_02720</name>
</gene>
<dbReference type="InterPro" id="IPR036291">
    <property type="entry name" value="NAD(P)-bd_dom_sf"/>
</dbReference>
<proteinExistence type="predicted"/>